<evidence type="ECO:0000313" key="2">
    <source>
        <dbReference type="Proteomes" id="UP000245461"/>
    </source>
</evidence>
<dbReference type="SUPFAM" id="SSF55729">
    <property type="entry name" value="Acyl-CoA N-acyltransferases (Nat)"/>
    <property type="match status" value="1"/>
</dbReference>
<accession>A0A317EHL2</accession>
<gene>
    <name evidence="1" type="ORF">DKG74_03855</name>
</gene>
<proteinExistence type="predicted"/>
<dbReference type="AlphaFoldDB" id="A0A317EHL2"/>
<dbReference type="InterPro" id="IPR007434">
    <property type="entry name" value="FemAB-like"/>
</dbReference>
<dbReference type="Proteomes" id="UP000245461">
    <property type="component" value="Unassembled WGS sequence"/>
</dbReference>
<dbReference type="InterPro" id="IPR016181">
    <property type="entry name" value="Acyl_CoA_acyltransferase"/>
</dbReference>
<sequence length="388" mass="43574">MESPEQQLRIEIARGVAGIAAADWDSCAGPDNPFVSHAFFTCVEASGCASDQTGWAPHHLVLRDGATVAGILPLYLKNHSRGEYVFDQGWAQALERAGGRYYPKLQSAVPFTPVTGPRFLVAPAFDRAVVERLLARAAVDIAEGNNIATLHITFPTEGEWQRLGAEGFLQRTDRQFHWDNQGYGSFDDFLAALASRKRKQIRKERREAVEGNGIEIHALTGDALRPEHWAAFEHCYLATGAVKWGTPYLNSDFFRRLHETMRDRVLLVMARRAGRWIAGALNLIGTDTLYGRNWGCIEDHPCLHFEVCYYQAIDFAIARGLTRVEAGAQGEHKLARGYVPRETYSLHWIGDPGFRRAVDDYLRREREAVAAEADELADHAPYRHEEGR</sequence>
<keyword evidence="1" id="KW-0808">Transferase</keyword>
<protein>
    <submittedName>
        <fullName evidence="1">GNAT family N-acetyltransferase</fullName>
    </submittedName>
</protein>
<keyword evidence="2" id="KW-1185">Reference proteome</keyword>
<name>A0A317EHL2_9PROT</name>
<dbReference type="RefSeq" id="WP_109902832.1">
    <property type="nucleotide sequence ID" value="NZ_QGLE01000002.1"/>
</dbReference>
<dbReference type="PANTHER" id="PTHR47017:SF1">
    <property type="entry name" value="ACYL-COA"/>
    <property type="match status" value="1"/>
</dbReference>
<dbReference type="PANTHER" id="PTHR47017">
    <property type="entry name" value="ACYL-COA"/>
    <property type="match status" value="1"/>
</dbReference>
<dbReference type="OrthoDB" id="9776898at2"/>
<organism evidence="1 2">
    <name type="scientific">Zavarzinia aquatilis</name>
    <dbReference type="NCBI Taxonomy" id="2211142"/>
    <lineage>
        <taxon>Bacteria</taxon>
        <taxon>Pseudomonadati</taxon>
        <taxon>Pseudomonadota</taxon>
        <taxon>Alphaproteobacteria</taxon>
        <taxon>Rhodospirillales</taxon>
        <taxon>Zavarziniaceae</taxon>
        <taxon>Zavarzinia</taxon>
    </lineage>
</organism>
<reference evidence="1 2" key="1">
    <citation type="submission" date="2018-05" db="EMBL/GenBank/DDBJ databases">
        <title>Zavarzinia sp. HR-AS.</title>
        <authorList>
            <person name="Lee Y."/>
            <person name="Jeon C.O."/>
        </authorList>
    </citation>
    <scope>NUCLEOTIDE SEQUENCE [LARGE SCALE GENOMIC DNA]</scope>
    <source>
        <strain evidence="1 2">HR-AS</strain>
    </source>
</reference>
<dbReference type="EMBL" id="QGLE01000002">
    <property type="protein sequence ID" value="PWR24913.1"/>
    <property type="molecule type" value="Genomic_DNA"/>
</dbReference>
<comment type="caution">
    <text evidence="1">The sequence shown here is derived from an EMBL/GenBank/DDBJ whole genome shotgun (WGS) entry which is preliminary data.</text>
</comment>
<evidence type="ECO:0000313" key="1">
    <source>
        <dbReference type="EMBL" id="PWR24913.1"/>
    </source>
</evidence>
<dbReference type="GO" id="GO:0016740">
    <property type="term" value="F:transferase activity"/>
    <property type="evidence" value="ECO:0007669"/>
    <property type="project" value="UniProtKB-KW"/>
</dbReference>
<dbReference type="Pfam" id="PF04339">
    <property type="entry name" value="FemAB_like"/>
    <property type="match status" value="1"/>
</dbReference>
<dbReference type="Gene3D" id="3.40.630.30">
    <property type="match status" value="1"/>
</dbReference>